<dbReference type="Gene3D" id="1.10.3210.10">
    <property type="entry name" value="Hypothetical protein af1432"/>
    <property type="match status" value="1"/>
</dbReference>
<feature type="modified residue" description="4-aspartylphosphate" evidence="1">
    <location>
        <position position="58"/>
    </location>
</feature>
<evidence type="ECO:0000259" key="2">
    <source>
        <dbReference type="PROSITE" id="PS50110"/>
    </source>
</evidence>
<accession>A0A1V6C4X1</accession>
<dbReference type="CDD" id="cd00077">
    <property type="entry name" value="HDc"/>
    <property type="match status" value="1"/>
</dbReference>
<organism evidence="4">
    <name type="scientific">candidate division TA06 bacterium ADurb.Bin131</name>
    <dbReference type="NCBI Taxonomy" id="1852827"/>
    <lineage>
        <taxon>Bacteria</taxon>
        <taxon>Bacteria division TA06</taxon>
    </lineage>
</organism>
<proteinExistence type="predicted"/>
<name>A0A1V6C4X1_UNCT6</name>
<dbReference type="Proteomes" id="UP000485562">
    <property type="component" value="Unassembled WGS sequence"/>
</dbReference>
<dbReference type="InterPro" id="IPR001789">
    <property type="entry name" value="Sig_transdc_resp-reg_receiver"/>
</dbReference>
<dbReference type="InterPro" id="IPR052020">
    <property type="entry name" value="Cyclic_di-GMP/3'3'-cGAMP_PDE"/>
</dbReference>
<dbReference type="InterPro" id="IPR003607">
    <property type="entry name" value="HD/PDEase_dom"/>
</dbReference>
<reference evidence="4" key="1">
    <citation type="submission" date="2017-02" db="EMBL/GenBank/DDBJ databases">
        <title>Delving into the versatile metabolic prowess of the omnipresent phylum Bacteroidetes.</title>
        <authorList>
            <person name="Nobu M.K."/>
            <person name="Mei R."/>
            <person name="Narihiro T."/>
            <person name="Kuroda K."/>
            <person name="Liu W.-T."/>
        </authorList>
    </citation>
    <scope>NUCLEOTIDE SEQUENCE</scope>
    <source>
        <strain evidence="4">ADurb.Bin131</strain>
    </source>
</reference>
<keyword evidence="4" id="KW-0378">Hydrolase</keyword>
<dbReference type="SUPFAM" id="SSF55781">
    <property type="entry name" value="GAF domain-like"/>
    <property type="match status" value="1"/>
</dbReference>
<dbReference type="Pfam" id="PF13487">
    <property type="entry name" value="HD_5"/>
    <property type="match status" value="1"/>
</dbReference>
<feature type="domain" description="HD-GYP" evidence="3">
    <location>
        <begin position="280"/>
        <end position="469"/>
    </location>
</feature>
<dbReference type="InterPro" id="IPR029016">
    <property type="entry name" value="GAF-like_dom_sf"/>
</dbReference>
<sequence>MRSEKINNKVLIVEDNNGVQNLYREILGRNGYQPTIKIDVSSALEAVEKEEFDLVILDLQLPDENGIAFLEKMRGIDKNLPPVVVCTGMASIENAVDAIKKGASDFITKPFTIEGLISTIERNIKISQITGKISDIEMVRLILELNRIIISITDTEELSTRVIDLVYNFIRPDIALFYLKEEDTERFFLRRVKGRLSNFTPLLVLSASDIKDFEKGTIDIARRTDDGFFEVNLYGKKDIVGILRLYSNERSMDNRELKFLSVLGTQIGIAIENASLLQQLKESYISAIRSLVNSLEARDAYTKGHSEQVAYYSVAIGKALGLDSHALESLRNAGYLHDIGKLGIRDEIIQKESALSEKEFEIIKRHPIITKEILKPLRIRKEEMDACFFHHEMINGKGYPYGLKGEQIPLMARILAVADSLSAMISERPYRKKMKIDEAIKELEKNAGEQFDENIVRALISVLKNSKTL</sequence>
<dbReference type="AlphaFoldDB" id="A0A1V6C4X1"/>
<dbReference type="EC" id="3.1.4.52" evidence="4"/>
<feature type="domain" description="Response regulatory" evidence="2">
    <location>
        <begin position="9"/>
        <end position="124"/>
    </location>
</feature>
<dbReference type="EMBL" id="MWDQ01000147">
    <property type="protein sequence ID" value="OQB71905.1"/>
    <property type="molecule type" value="Genomic_DNA"/>
</dbReference>
<dbReference type="Gene3D" id="3.30.450.40">
    <property type="match status" value="1"/>
</dbReference>
<protein>
    <submittedName>
        <fullName evidence="4">Cyclic di-GMP phosphodiesterase response regulator RpfG</fullName>
        <ecNumber evidence="4">3.1.4.52</ecNumber>
    </submittedName>
</protein>
<evidence type="ECO:0000256" key="1">
    <source>
        <dbReference type="PROSITE-ProRule" id="PRU00169"/>
    </source>
</evidence>
<dbReference type="SMART" id="SM00448">
    <property type="entry name" value="REC"/>
    <property type="match status" value="1"/>
</dbReference>
<dbReference type="SUPFAM" id="SSF109604">
    <property type="entry name" value="HD-domain/PDEase-like"/>
    <property type="match status" value="1"/>
</dbReference>
<dbReference type="Gene3D" id="3.40.50.2300">
    <property type="match status" value="1"/>
</dbReference>
<dbReference type="InterPro" id="IPR011006">
    <property type="entry name" value="CheY-like_superfamily"/>
</dbReference>
<gene>
    <name evidence="4" type="primary">rpfG_3</name>
    <name evidence="4" type="ORF">BWX89_01572</name>
</gene>
<evidence type="ECO:0000259" key="3">
    <source>
        <dbReference type="PROSITE" id="PS51832"/>
    </source>
</evidence>
<dbReference type="InterPro" id="IPR037522">
    <property type="entry name" value="HD_GYP_dom"/>
</dbReference>
<dbReference type="Pfam" id="PF00072">
    <property type="entry name" value="Response_reg"/>
    <property type="match status" value="1"/>
</dbReference>
<dbReference type="SUPFAM" id="SSF52172">
    <property type="entry name" value="CheY-like"/>
    <property type="match status" value="1"/>
</dbReference>
<dbReference type="SMART" id="SM00471">
    <property type="entry name" value="HDc"/>
    <property type="match status" value="1"/>
</dbReference>
<dbReference type="PANTHER" id="PTHR45228:SF1">
    <property type="entry name" value="CYCLIC DI-GMP PHOSPHODIESTERASE TM_0186"/>
    <property type="match status" value="1"/>
</dbReference>
<keyword evidence="1" id="KW-0597">Phosphoprotein</keyword>
<dbReference type="GO" id="GO:0000160">
    <property type="term" value="P:phosphorelay signal transduction system"/>
    <property type="evidence" value="ECO:0007669"/>
    <property type="project" value="InterPro"/>
</dbReference>
<dbReference type="PROSITE" id="PS51832">
    <property type="entry name" value="HD_GYP"/>
    <property type="match status" value="1"/>
</dbReference>
<dbReference type="GO" id="GO:0071111">
    <property type="term" value="F:cyclic-guanylate-specific phosphodiesterase activity"/>
    <property type="evidence" value="ECO:0007669"/>
    <property type="project" value="UniProtKB-EC"/>
</dbReference>
<dbReference type="PANTHER" id="PTHR45228">
    <property type="entry name" value="CYCLIC DI-GMP PHOSPHODIESTERASE TM_0186-RELATED"/>
    <property type="match status" value="1"/>
</dbReference>
<dbReference type="PROSITE" id="PS50110">
    <property type="entry name" value="RESPONSE_REGULATORY"/>
    <property type="match status" value="1"/>
</dbReference>
<comment type="caution">
    <text evidence="4">The sequence shown here is derived from an EMBL/GenBank/DDBJ whole genome shotgun (WGS) entry which is preliminary data.</text>
</comment>
<evidence type="ECO:0000313" key="4">
    <source>
        <dbReference type="EMBL" id="OQB71905.1"/>
    </source>
</evidence>